<protein>
    <submittedName>
        <fullName evidence="1">Uncharacterized protein</fullName>
    </submittedName>
</protein>
<sequence length="112" mass="12830">MQDMRLESIWHTNPDIRGDNDFRRTIFDNSFKILASSASSLAFSSVFLASSSAINTSRSDVMIDDIFIHERIIQCYVANVRDSLLDKIRKKRNNLYDNSVYAFTDTIGIPEC</sequence>
<gene>
    <name evidence="1" type="ORF">RCL2_001284300</name>
</gene>
<proteinExistence type="predicted"/>
<evidence type="ECO:0000313" key="1">
    <source>
        <dbReference type="EMBL" id="GES85740.1"/>
    </source>
</evidence>
<name>A0A8H3LHD8_9GLOM</name>
<accession>A0A8H3LHD8</accession>
<comment type="caution">
    <text evidence="1">The sequence shown here is derived from an EMBL/GenBank/DDBJ whole genome shotgun (WGS) entry which is preliminary data.</text>
</comment>
<organism evidence="1 2">
    <name type="scientific">Rhizophagus clarus</name>
    <dbReference type="NCBI Taxonomy" id="94130"/>
    <lineage>
        <taxon>Eukaryota</taxon>
        <taxon>Fungi</taxon>
        <taxon>Fungi incertae sedis</taxon>
        <taxon>Mucoromycota</taxon>
        <taxon>Glomeromycotina</taxon>
        <taxon>Glomeromycetes</taxon>
        <taxon>Glomerales</taxon>
        <taxon>Glomeraceae</taxon>
        <taxon>Rhizophagus</taxon>
    </lineage>
</organism>
<evidence type="ECO:0000313" key="2">
    <source>
        <dbReference type="Proteomes" id="UP000615446"/>
    </source>
</evidence>
<dbReference type="AlphaFoldDB" id="A0A8H3LHD8"/>
<dbReference type="Proteomes" id="UP000615446">
    <property type="component" value="Unassembled WGS sequence"/>
</dbReference>
<dbReference type="EMBL" id="BLAL01000156">
    <property type="protein sequence ID" value="GES85740.1"/>
    <property type="molecule type" value="Genomic_DNA"/>
</dbReference>
<reference evidence="1" key="1">
    <citation type="submission" date="2019-10" db="EMBL/GenBank/DDBJ databases">
        <title>Conservation and host-specific expression of non-tandemly repeated heterogenous ribosome RNA gene in arbuscular mycorrhizal fungi.</title>
        <authorList>
            <person name="Maeda T."/>
            <person name="Kobayashi Y."/>
            <person name="Nakagawa T."/>
            <person name="Ezawa T."/>
            <person name="Yamaguchi K."/>
            <person name="Bino T."/>
            <person name="Nishimoto Y."/>
            <person name="Shigenobu S."/>
            <person name="Kawaguchi M."/>
        </authorList>
    </citation>
    <scope>NUCLEOTIDE SEQUENCE</scope>
    <source>
        <strain evidence="1">HR1</strain>
    </source>
</reference>